<dbReference type="RefSeq" id="WP_378153067.1">
    <property type="nucleotide sequence ID" value="NZ_JBHSEC010000005.1"/>
</dbReference>
<keyword evidence="3" id="KW-0378">Hydrolase</keyword>
<dbReference type="PROSITE" id="PS01269">
    <property type="entry name" value="UPF0025"/>
    <property type="match status" value="1"/>
</dbReference>
<organism evidence="6 7">
    <name type="scientific">Chungangia koreensis</name>
    <dbReference type="NCBI Taxonomy" id="752657"/>
    <lineage>
        <taxon>Bacteria</taxon>
        <taxon>Bacillati</taxon>
        <taxon>Bacillota</taxon>
        <taxon>Bacilli</taxon>
        <taxon>Lactobacillales</taxon>
        <taxon>Chungangia</taxon>
    </lineage>
</organism>
<evidence type="ECO:0000256" key="2">
    <source>
        <dbReference type="ARBA" id="ARBA00022723"/>
    </source>
</evidence>
<evidence type="ECO:0000256" key="4">
    <source>
        <dbReference type="RuleBase" id="RU362039"/>
    </source>
</evidence>
<sequence>MKILVMSDTHGDAQVIQHVRTLHSDVDAVFHCGDSELTSDHEVLKGIHIVQGNCDWGEAFPEEKVIEVEGSRIYITHGHLFNVKNTLMPLKYRAEEKNADVVLFGHSHLLGAEMDNGVLFLNPGSLKQPRGRNEKSYAIIQRKSDNWQVQFYSDEGILLEDINL</sequence>
<dbReference type="Pfam" id="PF12850">
    <property type="entry name" value="Metallophos_2"/>
    <property type="match status" value="1"/>
</dbReference>
<keyword evidence="2 4" id="KW-0479">Metal-binding</keyword>
<evidence type="ECO:0000256" key="3">
    <source>
        <dbReference type="ARBA" id="ARBA00022801"/>
    </source>
</evidence>
<accession>A0ABV8X3I4</accession>
<proteinExistence type="inferred from homology"/>
<dbReference type="Proteomes" id="UP001595817">
    <property type="component" value="Unassembled WGS sequence"/>
</dbReference>
<comment type="cofactor">
    <cofactor evidence="4">
        <name>a divalent metal cation</name>
        <dbReference type="ChEBI" id="CHEBI:60240"/>
    </cofactor>
</comment>
<dbReference type="PANTHER" id="PTHR11124">
    <property type="entry name" value="VACUOLAR SORTING PROTEIN VPS29"/>
    <property type="match status" value="1"/>
</dbReference>
<dbReference type="InterPro" id="IPR041802">
    <property type="entry name" value="MPP_YfcE"/>
</dbReference>
<evidence type="ECO:0000313" key="6">
    <source>
        <dbReference type="EMBL" id="MFC4409863.1"/>
    </source>
</evidence>
<protein>
    <recommendedName>
        <fullName evidence="4">Phosphoesterase</fullName>
        <ecNumber evidence="4">3.1.4.-</ecNumber>
    </recommendedName>
</protein>
<dbReference type="InterPro" id="IPR029052">
    <property type="entry name" value="Metallo-depent_PP-like"/>
</dbReference>
<evidence type="ECO:0000313" key="7">
    <source>
        <dbReference type="Proteomes" id="UP001595817"/>
    </source>
</evidence>
<dbReference type="InterPro" id="IPR000979">
    <property type="entry name" value="Phosphodiesterase_MJ0936/Vps29"/>
</dbReference>
<dbReference type="EC" id="3.1.4.-" evidence="4"/>
<evidence type="ECO:0000259" key="5">
    <source>
        <dbReference type="Pfam" id="PF12850"/>
    </source>
</evidence>
<reference evidence="7" key="1">
    <citation type="journal article" date="2019" name="Int. J. Syst. Evol. Microbiol.">
        <title>The Global Catalogue of Microorganisms (GCM) 10K type strain sequencing project: providing services to taxonomists for standard genome sequencing and annotation.</title>
        <authorList>
            <consortium name="The Broad Institute Genomics Platform"/>
            <consortium name="The Broad Institute Genome Sequencing Center for Infectious Disease"/>
            <person name="Wu L."/>
            <person name="Ma J."/>
        </authorList>
    </citation>
    <scope>NUCLEOTIDE SEQUENCE [LARGE SCALE GENOMIC DNA]</scope>
    <source>
        <strain evidence="7">CCUG 59778</strain>
    </source>
</reference>
<comment type="similarity">
    <text evidence="1 4">Belongs to the metallophosphoesterase superfamily. YfcE family.</text>
</comment>
<comment type="caution">
    <text evidence="6">The sequence shown here is derived from an EMBL/GenBank/DDBJ whole genome shotgun (WGS) entry which is preliminary data.</text>
</comment>
<evidence type="ECO:0000256" key="1">
    <source>
        <dbReference type="ARBA" id="ARBA00008950"/>
    </source>
</evidence>
<keyword evidence="7" id="KW-1185">Reference proteome</keyword>
<feature type="domain" description="Calcineurin-like phosphoesterase" evidence="5">
    <location>
        <begin position="1"/>
        <end position="143"/>
    </location>
</feature>
<dbReference type="InterPro" id="IPR020935">
    <property type="entry name" value="PdiEstase_YfcE_CS"/>
</dbReference>
<dbReference type="Gene3D" id="3.60.21.10">
    <property type="match status" value="1"/>
</dbReference>
<dbReference type="EMBL" id="JBHSEC010000005">
    <property type="protein sequence ID" value="MFC4409863.1"/>
    <property type="molecule type" value="Genomic_DNA"/>
</dbReference>
<dbReference type="NCBIfam" id="TIGR00040">
    <property type="entry name" value="yfcE"/>
    <property type="match status" value="1"/>
</dbReference>
<dbReference type="SUPFAM" id="SSF56300">
    <property type="entry name" value="Metallo-dependent phosphatases"/>
    <property type="match status" value="1"/>
</dbReference>
<name>A0ABV8X3I4_9LACT</name>
<gene>
    <name evidence="6" type="ORF">ACFOZY_05355</name>
</gene>
<dbReference type="InterPro" id="IPR024654">
    <property type="entry name" value="Calcineurin-like_PHP_lpxH"/>
</dbReference>
<dbReference type="CDD" id="cd00841">
    <property type="entry name" value="MPP_YfcE"/>
    <property type="match status" value="1"/>
</dbReference>